<proteinExistence type="predicted"/>
<dbReference type="Proteomes" id="UP000515512">
    <property type="component" value="Chromosome"/>
</dbReference>
<gene>
    <name evidence="2" type="ORF">H0264_30335</name>
</gene>
<organism evidence="2 3">
    <name type="scientific">Nocardia huaxiensis</name>
    <dbReference type="NCBI Taxonomy" id="2755382"/>
    <lineage>
        <taxon>Bacteria</taxon>
        <taxon>Bacillati</taxon>
        <taxon>Actinomycetota</taxon>
        <taxon>Actinomycetes</taxon>
        <taxon>Mycobacteriales</taxon>
        <taxon>Nocardiaceae</taxon>
        <taxon>Nocardia</taxon>
    </lineage>
</organism>
<dbReference type="AlphaFoldDB" id="A0A7D6VGD6"/>
<keyword evidence="1" id="KW-0812">Transmembrane</keyword>
<feature type="transmembrane region" description="Helical" evidence="1">
    <location>
        <begin position="259"/>
        <end position="279"/>
    </location>
</feature>
<dbReference type="KEGG" id="nhu:H0264_30335"/>
<feature type="transmembrane region" description="Helical" evidence="1">
    <location>
        <begin position="166"/>
        <end position="192"/>
    </location>
</feature>
<dbReference type="InterPro" id="IPR030802">
    <property type="entry name" value="Permease_MalE"/>
</dbReference>
<dbReference type="PANTHER" id="PTHR30188:SF13">
    <property type="entry name" value="CONSERVED HYPOTHETICAL INTEGRAL MEMBRANE PROTEIN YRBE3B"/>
    <property type="match status" value="1"/>
</dbReference>
<reference evidence="2 3" key="1">
    <citation type="submission" date="2020-07" db="EMBL/GenBank/DDBJ databases">
        <authorList>
            <person name="Zhuang K."/>
            <person name="Ran Y."/>
        </authorList>
    </citation>
    <scope>NUCLEOTIDE SEQUENCE [LARGE SCALE GENOMIC DNA]</scope>
    <source>
        <strain evidence="2 3">WCH-YHL-001</strain>
    </source>
</reference>
<name>A0A7D6VGD6_9NOCA</name>
<keyword evidence="1" id="KW-0472">Membrane</keyword>
<keyword evidence="3" id="KW-1185">Reference proteome</keyword>
<feature type="transmembrane region" description="Helical" evidence="1">
    <location>
        <begin position="67"/>
        <end position="96"/>
    </location>
</feature>
<dbReference type="RefSeq" id="WP_181580720.1">
    <property type="nucleotide sequence ID" value="NZ_CP059399.1"/>
</dbReference>
<feature type="transmembrane region" description="Helical" evidence="1">
    <location>
        <begin position="220"/>
        <end position="239"/>
    </location>
</feature>
<sequence>MVVPSKYRALGERSIQRAGNSIVPLVALGHQFAFAYHVLRAVPRTLHRYRRQIGVVFMDIGWGNGRVIVGGGTVGVVVFMGLMTGAMIGIEAFRLLDMLGMGPLTGFLSSFANTRELAPLIAAIAFAAQAGCRITAEVGAMRISEEIDALEATAVEPIPFVVTTRVIAGVLIVIPVYLASLACSYFATAFFIKVVHGQAGGTYDHYFQAFLNPADIFRSLFKAIVFVVVVILVHSYYGFYASGGPEGVGVASGRAIRASLVLIIILDLTLTTALWGMFVSDIRITG</sequence>
<keyword evidence="1" id="KW-1133">Transmembrane helix</keyword>
<dbReference type="GO" id="GO:0043190">
    <property type="term" value="C:ATP-binding cassette (ABC) transporter complex"/>
    <property type="evidence" value="ECO:0007669"/>
    <property type="project" value="InterPro"/>
</dbReference>
<protein>
    <submittedName>
        <fullName evidence="2">ABC transporter permease</fullName>
    </submittedName>
</protein>
<dbReference type="EMBL" id="CP059399">
    <property type="protein sequence ID" value="QLY29516.1"/>
    <property type="molecule type" value="Genomic_DNA"/>
</dbReference>
<dbReference type="PANTHER" id="PTHR30188">
    <property type="entry name" value="ABC TRANSPORTER PERMEASE PROTEIN-RELATED"/>
    <property type="match status" value="1"/>
</dbReference>
<dbReference type="Pfam" id="PF02405">
    <property type="entry name" value="MlaE"/>
    <property type="match status" value="1"/>
</dbReference>
<evidence type="ECO:0000313" key="2">
    <source>
        <dbReference type="EMBL" id="QLY29516.1"/>
    </source>
</evidence>
<dbReference type="GO" id="GO:0005548">
    <property type="term" value="F:phospholipid transporter activity"/>
    <property type="evidence" value="ECO:0007669"/>
    <property type="project" value="TreeGrafter"/>
</dbReference>
<evidence type="ECO:0000313" key="3">
    <source>
        <dbReference type="Proteomes" id="UP000515512"/>
    </source>
</evidence>
<accession>A0A7D6VGD6</accession>
<evidence type="ECO:0000256" key="1">
    <source>
        <dbReference type="SAM" id="Phobius"/>
    </source>
</evidence>